<reference evidence="5 6" key="1">
    <citation type="submission" date="2024-04" db="EMBL/GenBank/DDBJ databases">
        <title>The reference genome of an endangered Asteraceae, Deinandra increscens subsp. villosa, native to the Central Coast of California.</title>
        <authorList>
            <person name="Guilliams M."/>
            <person name="Hasenstab-Lehman K."/>
            <person name="Meyer R."/>
            <person name="Mcevoy S."/>
        </authorList>
    </citation>
    <scope>NUCLEOTIDE SEQUENCE [LARGE SCALE GENOMIC DNA]</scope>
    <source>
        <tissue evidence="5">Leaf</tissue>
    </source>
</reference>
<dbReference type="GO" id="GO:0003677">
    <property type="term" value="F:DNA binding"/>
    <property type="evidence" value="ECO:0007669"/>
    <property type="project" value="UniProtKB-KW"/>
</dbReference>
<dbReference type="AlphaFoldDB" id="A0AAP0DPV4"/>
<dbReference type="Gene3D" id="2.40.50.140">
    <property type="entry name" value="Nucleic acid-binding proteins"/>
    <property type="match status" value="3"/>
</dbReference>
<feature type="domain" description="Replication protein A OB" evidence="4">
    <location>
        <begin position="133"/>
        <end position="191"/>
    </location>
</feature>
<feature type="region of interest" description="Disordered" evidence="2">
    <location>
        <begin position="486"/>
        <end position="557"/>
    </location>
</feature>
<evidence type="ECO:0000256" key="1">
    <source>
        <dbReference type="ARBA" id="ARBA00023125"/>
    </source>
</evidence>
<dbReference type="CDD" id="cd04481">
    <property type="entry name" value="RPA1_DBD_B_like"/>
    <property type="match status" value="1"/>
</dbReference>
<feature type="transmembrane region" description="Helical" evidence="3">
    <location>
        <begin position="193"/>
        <end position="215"/>
    </location>
</feature>
<name>A0AAP0DPV4_9ASTR</name>
<keyword evidence="1" id="KW-0238">DNA-binding</keyword>
<accession>A0AAP0DPV4</accession>
<feature type="compositionally biased region" description="Polar residues" evidence="2">
    <location>
        <begin position="521"/>
        <end position="530"/>
    </location>
</feature>
<dbReference type="Pfam" id="PF16900">
    <property type="entry name" value="REPA_OB_2"/>
    <property type="match status" value="1"/>
</dbReference>
<dbReference type="CDD" id="cd04476">
    <property type="entry name" value="RPA1_DBD_C"/>
    <property type="match status" value="1"/>
</dbReference>
<dbReference type="InterPro" id="IPR047192">
    <property type="entry name" value="Euk_RPA1_DBD_C"/>
</dbReference>
<keyword evidence="6" id="KW-1185">Reference proteome</keyword>
<keyword evidence="3" id="KW-0812">Transmembrane</keyword>
<keyword evidence="3" id="KW-1133">Transmembrane helix</keyword>
<comment type="caution">
    <text evidence="5">The sequence shown here is derived from an EMBL/GenBank/DDBJ whole genome shotgun (WGS) entry which is preliminary data.</text>
</comment>
<dbReference type="InterPro" id="IPR012340">
    <property type="entry name" value="NA-bd_OB-fold"/>
</dbReference>
<evidence type="ECO:0000256" key="2">
    <source>
        <dbReference type="SAM" id="MobiDB-lite"/>
    </source>
</evidence>
<sequence length="557" mass="62683">MDSASLTLIRQLDAKKHDVVMKLRIIQLRKRPLFSNPSETYSIEMVLMDEEGAKIQGSVFKKWVFRFEKLLRENADFYVHQPEVTLNTSNYNYLSSPNKLTYGCETRLVKCADFKGALFGFCFVGFQQLLDREVPDGHVVDVVGHVVQIYELERVPIKEGKVTERLNLHVHDTEDRLVYVTLWGEYAKQMANYVAVNGVASAIVIILQFGIFRFYRDRATVSNTYGISRLFINEEVEAITEYRERLVAKDSTSEGTVSRPIMHSSKDDFLLKYAMLSIAGIKGVTSPKKVVVVGTIKQICVDGSWYYFGCTTCTKKVVPVYELCEEIDGISGSDQREIMKCTNRNCTANVLCFSPRFRIEAVVQDMSGSVSITLFDREITKIVKLPARVLLEKYQQGERDRAYPIELDDLLDKKLACILSVTNYNFEKNSQDYGVDRISEDPSVISELEAKLQSEQVTVKSDAYSLHSICVVGSFPVGETTPPSSVMASMGTMQPSKEREHIQSAAHGSVKRSLNEVYSIEASSSRSTSKPRAGNLEAHTAHGNKGTTHLLTPKKEK</sequence>
<dbReference type="EMBL" id="JBCNJP010000006">
    <property type="protein sequence ID" value="KAK9078784.1"/>
    <property type="molecule type" value="Genomic_DNA"/>
</dbReference>
<evidence type="ECO:0000313" key="6">
    <source>
        <dbReference type="Proteomes" id="UP001408789"/>
    </source>
</evidence>
<proteinExistence type="predicted"/>
<feature type="compositionally biased region" description="Polar residues" evidence="2">
    <location>
        <begin position="486"/>
        <end position="495"/>
    </location>
</feature>
<evidence type="ECO:0000313" key="5">
    <source>
        <dbReference type="EMBL" id="KAK9078784.1"/>
    </source>
</evidence>
<dbReference type="InterPro" id="IPR031657">
    <property type="entry name" value="REPA_OB_2"/>
</dbReference>
<evidence type="ECO:0000259" key="4">
    <source>
        <dbReference type="Pfam" id="PF16900"/>
    </source>
</evidence>
<protein>
    <recommendedName>
        <fullName evidence="4">Replication protein A OB domain-containing protein</fullName>
    </recommendedName>
</protein>
<evidence type="ECO:0000256" key="3">
    <source>
        <dbReference type="SAM" id="Phobius"/>
    </source>
</evidence>
<dbReference type="Proteomes" id="UP001408789">
    <property type="component" value="Unassembled WGS sequence"/>
</dbReference>
<organism evidence="5 6">
    <name type="scientific">Deinandra increscens subsp. villosa</name>
    <dbReference type="NCBI Taxonomy" id="3103831"/>
    <lineage>
        <taxon>Eukaryota</taxon>
        <taxon>Viridiplantae</taxon>
        <taxon>Streptophyta</taxon>
        <taxon>Embryophyta</taxon>
        <taxon>Tracheophyta</taxon>
        <taxon>Spermatophyta</taxon>
        <taxon>Magnoliopsida</taxon>
        <taxon>eudicotyledons</taxon>
        <taxon>Gunneridae</taxon>
        <taxon>Pentapetalae</taxon>
        <taxon>asterids</taxon>
        <taxon>campanulids</taxon>
        <taxon>Asterales</taxon>
        <taxon>Asteraceae</taxon>
        <taxon>Asteroideae</taxon>
        <taxon>Heliantheae alliance</taxon>
        <taxon>Madieae</taxon>
        <taxon>Madiinae</taxon>
        <taxon>Deinandra</taxon>
    </lineage>
</organism>
<dbReference type="PANTHER" id="PTHR47165:SF4">
    <property type="entry name" value="OS03G0429900 PROTEIN"/>
    <property type="match status" value="1"/>
</dbReference>
<gene>
    <name evidence="5" type="ORF">SSX86_002842</name>
</gene>
<dbReference type="PANTHER" id="PTHR47165">
    <property type="entry name" value="OS03G0429900 PROTEIN"/>
    <property type="match status" value="1"/>
</dbReference>
<keyword evidence="3" id="KW-0472">Membrane</keyword>
<dbReference type="SUPFAM" id="SSF50249">
    <property type="entry name" value="Nucleic acid-binding proteins"/>
    <property type="match status" value="3"/>
</dbReference>